<feature type="transmembrane region" description="Helical" evidence="7">
    <location>
        <begin position="430"/>
        <end position="449"/>
    </location>
</feature>
<dbReference type="RefSeq" id="XP_024335616.1">
    <property type="nucleotide sequence ID" value="XM_024481205.1"/>
</dbReference>
<evidence type="ECO:0000313" key="9">
    <source>
        <dbReference type="EMBL" id="OSX58822.1"/>
    </source>
</evidence>
<feature type="transmembrane region" description="Helical" evidence="7">
    <location>
        <begin position="337"/>
        <end position="356"/>
    </location>
</feature>
<evidence type="ECO:0000256" key="1">
    <source>
        <dbReference type="ARBA" id="ARBA00004141"/>
    </source>
</evidence>
<evidence type="ECO:0000256" key="5">
    <source>
        <dbReference type="ARBA" id="ARBA00023136"/>
    </source>
</evidence>
<dbReference type="GeneID" id="36326155"/>
<feature type="domain" description="Major facilitator superfamily (MFS) profile" evidence="8">
    <location>
        <begin position="29"/>
        <end position="454"/>
    </location>
</feature>
<keyword evidence="4 7" id="KW-1133">Transmembrane helix</keyword>
<keyword evidence="3 7" id="KW-0812">Transmembrane</keyword>
<protein>
    <recommendedName>
        <fullName evidence="8">Major facilitator superfamily (MFS) profile domain-containing protein</fullName>
    </recommendedName>
</protein>
<reference evidence="9 10" key="1">
    <citation type="submission" date="2017-04" db="EMBL/GenBank/DDBJ databases">
        <title>Genome Sequence of the Model Brown-Rot Fungus Postia placenta SB12.</title>
        <authorList>
            <consortium name="DOE Joint Genome Institute"/>
            <person name="Gaskell J."/>
            <person name="Kersten P."/>
            <person name="Larrondo L.F."/>
            <person name="Canessa P."/>
            <person name="Martinez D."/>
            <person name="Hibbett D."/>
            <person name="Schmoll M."/>
            <person name="Kubicek C.P."/>
            <person name="Martinez A.T."/>
            <person name="Yadav J."/>
            <person name="Master E."/>
            <person name="Magnuson J.K."/>
            <person name="James T."/>
            <person name="Yaver D."/>
            <person name="Berka R."/>
            <person name="Labutti K."/>
            <person name="Lipzen A."/>
            <person name="Aerts A."/>
            <person name="Barry K."/>
            <person name="Henrissat B."/>
            <person name="Blanchette R."/>
            <person name="Grigoriev I."/>
            <person name="Cullen D."/>
        </authorList>
    </citation>
    <scope>NUCLEOTIDE SEQUENCE [LARGE SCALE GENOMIC DNA]</scope>
    <source>
        <strain evidence="9 10">MAD-698-R-SB12</strain>
    </source>
</reference>
<dbReference type="OrthoDB" id="3561359at2759"/>
<evidence type="ECO:0000256" key="4">
    <source>
        <dbReference type="ARBA" id="ARBA00022989"/>
    </source>
</evidence>
<feature type="compositionally biased region" description="Basic and acidic residues" evidence="6">
    <location>
        <begin position="471"/>
        <end position="497"/>
    </location>
</feature>
<keyword evidence="10" id="KW-1185">Reference proteome</keyword>
<evidence type="ECO:0000259" key="8">
    <source>
        <dbReference type="PROSITE" id="PS50850"/>
    </source>
</evidence>
<proteinExistence type="predicted"/>
<evidence type="ECO:0000256" key="3">
    <source>
        <dbReference type="ARBA" id="ARBA00022692"/>
    </source>
</evidence>
<dbReference type="InterPro" id="IPR020846">
    <property type="entry name" value="MFS_dom"/>
</dbReference>
<evidence type="ECO:0000313" key="10">
    <source>
        <dbReference type="Proteomes" id="UP000194127"/>
    </source>
</evidence>
<dbReference type="STRING" id="670580.A0A1X6MRJ8"/>
<keyword evidence="2" id="KW-0813">Transport</keyword>
<dbReference type="SUPFAM" id="SSF103473">
    <property type="entry name" value="MFS general substrate transporter"/>
    <property type="match status" value="1"/>
</dbReference>
<evidence type="ECO:0000256" key="7">
    <source>
        <dbReference type="SAM" id="Phobius"/>
    </source>
</evidence>
<feature type="transmembrane region" description="Helical" evidence="7">
    <location>
        <begin position="24"/>
        <end position="47"/>
    </location>
</feature>
<comment type="subcellular location">
    <subcellularLocation>
        <location evidence="1">Membrane</location>
        <topology evidence="1">Multi-pass membrane protein</topology>
    </subcellularLocation>
</comment>
<sequence length="503" mass="55041">MQPERDFVEFEADDKENPRRWHPLLKGFIIVWICFNALTVTCYASTYLDAVPYIQELFHIGSTVAKLGFTFYAGACGLGPLFLAPLCELYGRKWVYVGSALGWTAFQVGAACAENTATILICRFFAALLGTASFSNAAGSIHDLSVPGLFQSSATMLFCMALFMGPVIGPIVSGYIVENTTWRWIFYAAIIAGGVETVVFAVLPETHHGIILMRKAARLRKQHPARDVRSAFELERPSVAQALRITATRAGSMLVSDPIILAISLWQTTVFGIIYLFFDAFPIVFGAHGFGVGATGLTFLGIGVGMLLYGVFAMTAGERIEESESRKSGTRTPERRLKLGLLGAIIVPISLLWFGFTTYTSVPYMVPIVASGFYGFGFLAVSLSTFYYTIDAYTTYAASAFAAQAMIRSVVTSVFVLFGTQMFSGLGPRWATFILAMIGVVEIALPIVFMRKGEALRKASGFASVEVEHEHVVEDKASSDEEKQTETHSLDDDKRAWVQEQAP</sequence>
<feature type="region of interest" description="Disordered" evidence="6">
    <location>
        <begin position="471"/>
        <end position="503"/>
    </location>
</feature>
<dbReference type="PANTHER" id="PTHR23502:SF132">
    <property type="entry name" value="POLYAMINE TRANSPORTER 2-RELATED"/>
    <property type="match status" value="1"/>
</dbReference>
<dbReference type="Proteomes" id="UP000194127">
    <property type="component" value="Unassembled WGS sequence"/>
</dbReference>
<dbReference type="GO" id="GO:0022857">
    <property type="term" value="F:transmembrane transporter activity"/>
    <property type="evidence" value="ECO:0007669"/>
    <property type="project" value="InterPro"/>
</dbReference>
<keyword evidence="5 7" id="KW-0472">Membrane</keyword>
<feature type="transmembrane region" description="Helical" evidence="7">
    <location>
        <begin position="368"/>
        <end position="389"/>
    </location>
</feature>
<gene>
    <name evidence="9" type="ORF">POSPLADRAFT_1059915</name>
</gene>
<feature type="transmembrane region" description="Helical" evidence="7">
    <location>
        <begin position="290"/>
        <end position="316"/>
    </location>
</feature>
<feature type="transmembrane region" description="Helical" evidence="7">
    <location>
        <begin position="259"/>
        <end position="278"/>
    </location>
</feature>
<feature type="transmembrane region" description="Helical" evidence="7">
    <location>
        <begin position="149"/>
        <end position="172"/>
    </location>
</feature>
<dbReference type="PROSITE" id="PS50850">
    <property type="entry name" value="MFS"/>
    <property type="match status" value="1"/>
</dbReference>
<feature type="transmembrane region" description="Helical" evidence="7">
    <location>
        <begin position="117"/>
        <end position="137"/>
    </location>
</feature>
<dbReference type="Gene3D" id="1.20.1250.20">
    <property type="entry name" value="MFS general substrate transporter like domains"/>
    <property type="match status" value="1"/>
</dbReference>
<dbReference type="PANTHER" id="PTHR23502">
    <property type="entry name" value="MAJOR FACILITATOR SUPERFAMILY"/>
    <property type="match status" value="1"/>
</dbReference>
<dbReference type="GO" id="GO:0005886">
    <property type="term" value="C:plasma membrane"/>
    <property type="evidence" value="ECO:0007669"/>
    <property type="project" value="TreeGrafter"/>
</dbReference>
<dbReference type="EMBL" id="KZ110603">
    <property type="protein sequence ID" value="OSX58822.1"/>
    <property type="molecule type" value="Genomic_DNA"/>
</dbReference>
<organism evidence="9 10">
    <name type="scientific">Postia placenta MAD-698-R-SB12</name>
    <dbReference type="NCBI Taxonomy" id="670580"/>
    <lineage>
        <taxon>Eukaryota</taxon>
        <taxon>Fungi</taxon>
        <taxon>Dikarya</taxon>
        <taxon>Basidiomycota</taxon>
        <taxon>Agaricomycotina</taxon>
        <taxon>Agaricomycetes</taxon>
        <taxon>Polyporales</taxon>
        <taxon>Adustoporiaceae</taxon>
        <taxon>Rhodonia</taxon>
    </lineage>
</organism>
<name>A0A1X6MRJ8_9APHY</name>
<evidence type="ECO:0000256" key="2">
    <source>
        <dbReference type="ARBA" id="ARBA00022448"/>
    </source>
</evidence>
<accession>A0A1X6MRJ8</accession>
<dbReference type="AlphaFoldDB" id="A0A1X6MRJ8"/>
<dbReference type="InterPro" id="IPR036259">
    <property type="entry name" value="MFS_trans_sf"/>
</dbReference>
<feature type="transmembrane region" description="Helical" evidence="7">
    <location>
        <begin position="396"/>
        <end position="418"/>
    </location>
</feature>
<evidence type="ECO:0000256" key="6">
    <source>
        <dbReference type="SAM" id="MobiDB-lite"/>
    </source>
</evidence>
<feature type="transmembrane region" description="Helical" evidence="7">
    <location>
        <begin position="67"/>
        <end position="87"/>
    </location>
</feature>
<dbReference type="FunFam" id="1.20.1250.20:FF:000082">
    <property type="entry name" value="MFS multidrug transporter, putative"/>
    <property type="match status" value="1"/>
</dbReference>
<dbReference type="InterPro" id="IPR011701">
    <property type="entry name" value="MFS"/>
</dbReference>
<dbReference type="Pfam" id="PF07690">
    <property type="entry name" value="MFS_1"/>
    <property type="match status" value="1"/>
</dbReference>